<feature type="transmembrane region" description="Helical" evidence="7">
    <location>
        <begin position="124"/>
        <end position="149"/>
    </location>
</feature>
<dbReference type="Proteomes" id="UP000245539">
    <property type="component" value="Unassembled WGS sequence"/>
</dbReference>
<keyword evidence="10" id="KW-1185">Reference proteome</keyword>
<evidence type="ECO:0000313" key="10">
    <source>
        <dbReference type="Proteomes" id="UP000245539"/>
    </source>
</evidence>
<dbReference type="AlphaFoldDB" id="A0A317C997"/>
<comment type="caution">
    <text evidence="9">The sequence shown here is derived from an EMBL/GenBank/DDBJ whole genome shotgun (WGS) entry which is preliminary data.</text>
</comment>
<keyword evidence="7" id="KW-0997">Cell inner membrane</keyword>
<evidence type="ECO:0000256" key="4">
    <source>
        <dbReference type="ARBA" id="ARBA00022692"/>
    </source>
</evidence>
<proteinExistence type="inferred from homology"/>
<evidence type="ECO:0000256" key="6">
    <source>
        <dbReference type="ARBA" id="ARBA00023136"/>
    </source>
</evidence>
<dbReference type="GO" id="GO:0022857">
    <property type="term" value="F:transmembrane transporter activity"/>
    <property type="evidence" value="ECO:0007669"/>
    <property type="project" value="UniProtKB-UniRule"/>
</dbReference>
<accession>A0A317C997</accession>
<dbReference type="EMBL" id="QGKM01000047">
    <property type="protein sequence ID" value="PWQ95126.1"/>
    <property type="molecule type" value="Genomic_DNA"/>
</dbReference>
<evidence type="ECO:0000256" key="2">
    <source>
        <dbReference type="ARBA" id="ARBA00022448"/>
    </source>
</evidence>
<reference evidence="9 10" key="1">
    <citation type="submission" date="2018-05" db="EMBL/GenBank/DDBJ databases">
        <title>Leucothrix arctica sp. nov., isolated from Arctic seawater.</title>
        <authorList>
            <person name="Choi A."/>
            <person name="Baek K."/>
        </authorList>
    </citation>
    <scope>NUCLEOTIDE SEQUENCE [LARGE SCALE GENOMIC DNA]</scope>
    <source>
        <strain evidence="9 10">JCM 18388</strain>
    </source>
</reference>
<keyword evidence="2 7" id="KW-0813">Transport</keyword>
<sequence length="162" mass="17811">MNIASVRRQLITITSYLLGFVLCCLVLLECVEVVLRYGFATTLIWAADVSSLLLLSLGWLGAGHLWIARSHLVVDIFQGRFPHFLRWTSALAEVVVLVGIIWLAPKLMDTVSIYTDMVMPAIDLSASVRFVPSMIGLLLISLGAILNLLDCVLPTNQAEVNT</sequence>
<dbReference type="RefSeq" id="WP_109838572.1">
    <property type="nucleotide sequence ID" value="NZ_QGKM01000047.1"/>
</dbReference>
<name>A0A317C997_9GAMM</name>
<feature type="transmembrane region" description="Helical" evidence="7">
    <location>
        <begin position="43"/>
        <end position="63"/>
    </location>
</feature>
<dbReference type="Pfam" id="PF04290">
    <property type="entry name" value="DctQ"/>
    <property type="match status" value="1"/>
</dbReference>
<evidence type="ECO:0000256" key="1">
    <source>
        <dbReference type="ARBA" id="ARBA00004651"/>
    </source>
</evidence>
<comment type="subunit">
    <text evidence="7">The complex comprises the extracytoplasmic solute receptor protein and the two transmembrane proteins.</text>
</comment>
<evidence type="ECO:0000259" key="8">
    <source>
        <dbReference type="Pfam" id="PF04290"/>
    </source>
</evidence>
<keyword evidence="3" id="KW-1003">Cell membrane</keyword>
<keyword evidence="6 7" id="KW-0472">Membrane</keyword>
<dbReference type="InterPro" id="IPR055348">
    <property type="entry name" value="DctQ"/>
</dbReference>
<comment type="subcellular location">
    <subcellularLocation>
        <location evidence="7">Cell inner membrane</location>
        <topology evidence="7">Multi-pass membrane protein</topology>
    </subcellularLocation>
    <subcellularLocation>
        <location evidence="1">Cell membrane</location>
        <topology evidence="1">Multi-pass membrane protein</topology>
    </subcellularLocation>
</comment>
<feature type="transmembrane region" description="Helical" evidence="7">
    <location>
        <begin position="16"/>
        <end position="37"/>
    </location>
</feature>
<organism evidence="9 10">
    <name type="scientific">Leucothrix pacifica</name>
    <dbReference type="NCBI Taxonomy" id="1247513"/>
    <lineage>
        <taxon>Bacteria</taxon>
        <taxon>Pseudomonadati</taxon>
        <taxon>Pseudomonadota</taxon>
        <taxon>Gammaproteobacteria</taxon>
        <taxon>Thiotrichales</taxon>
        <taxon>Thiotrichaceae</taxon>
        <taxon>Leucothrix</taxon>
    </lineage>
</organism>
<dbReference type="GO" id="GO:0005886">
    <property type="term" value="C:plasma membrane"/>
    <property type="evidence" value="ECO:0007669"/>
    <property type="project" value="UniProtKB-SubCell"/>
</dbReference>
<comment type="similarity">
    <text evidence="7">Belongs to the TRAP transporter small permease family.</text>
</comment>
<evidence type="ECO:0000256" key="7">
    <source>
        <dbReference type="RuleBase" id="RU369079"/>
    </source>
</evidence>
<evidence type="ECO:0000256" key="5">
    <source>
        <dbReference type="ARBA" id="ARBA00022989"/>
    </source>
</evidence>
<evidence type="ECO:0000313" key="9">
    <source>
        <dbReference type="EMBL" id="PWQ95126.1"/>
    </source>
</evidence>
<protein>
    <recommendedName>
        <fullName evidence="7">TRAP transporter small permease protein</fullName>
    </recommendedName>
</protein>
<gene>
    <name evidence="9" type="ORF">DKW60_15500</name>
</gene>
<evidence type="ECO:0000256" key="3">
    <source>
        <dbReference type="ARBA" id="ARBA00022475"/>
    </source>
</evidence>
<keyword evidence="5 7" id="KW-1133">Transmembrane helix</keyword>
<feature type="transmembrane region" description="Helical" evidence="7">
    <location>
        <begin position="84"/>
        <end position="104"/>
    </location>
</feature>
<comment type="function">
    <text evidence="7">Part of the tripartite ATP-independent periplasmic (TRAP) transport system.</text>
</comment>
<feature type="domain" description="Tripartite ATP-independent periplasmic transporters DctQ component" evidence="8">
    <location>
        <begin position="26"/>
        <end position="150"/>
    </location>
</feature>
<keyword evidence="4 7" id="KW-0812">Transmembrane</keyword>